<dbReference type="Gene3D" id="3.40.1550.10">
    <property type="entry name" value="CheC-like"/>
    <property type="match status" value="1"/>
</dbReference>
<name>A0AAE3EHL7_9SPIR</name>
<accession>A0AAE3EHL7</accession>
<dbReference type="InterPro" id="IPR028051">
    <property type="entry name" value="CheX-like_dom"/>
</dbReference>
<evidence type="ECO:0000313" key="4">
    <source>
        <dbReference type="Proteomes" id="UP001198163"/>
    </source>
</evidence>
<evidence type="ECO:0000313" key="3">
    <source>
        <dbReference type="EMBL" id="MCD1653659.1"/>
    </source>
</evidence>
<dbReference type="InterPro" id="IPR028976">
    <property type="entry name" value="CheC-like_sf"/>
</dbReference>
<sequence>MCDPDETTKITTILKEAVSSVFAEVAFIDVEKPRSVEAQEADLETAGKTDLLCAAIDVLSPLSYRLEIRVGKKLLDKIVENLFPEGDLESRKKNAEDSLLEMLNIIAGNFISAFFGAGSETQLELPRYLYFSEKEGGTPVCGLSLDAEGEPVEVFLYSVRYRY</sequence>
<organism evidence="3 4">
    <name type="scientific">Teretinema zuelzerae</name>
    <dbReference type="NCBI Taxonomy" id="156"/>
    <lineage>
        <taxon>Bacteria</taxon>
        <taxon>Pseudomonadati</taxon>
        <taxon>Spirochaetota</taxon>
        <taxon>Spirochaetia</taxon>
        <taxon>Spirochaetales</taxon>
        <taxon>Treponemataceae</taxon>
        <taxon>Teretinema</taxon>
    </lineage>
</organism>
<evidence type="ECO:0000256" key="1">
    <source>
        <dbReference type="ARBA" id="ARBA00022500"/>
    </source>
</evidence>
<comment type="caution">
    <text evidence="3">The sequence shown here is derived from an EMBL/GenBank/DDBJ whole genome shotgun (WGS) entry which is preliminary data.</text>
</comment>
<keyword evidence="4" id="KW-1185">Reference proteome</keyword>
<dbReference type="Pfam" id="PF13690">
    <property type="entry name" value="CheX"/>
    <property type="match status" value="1"/>
</dbReference>
<reference evidence="3" key="1">
    <citation type="submission" date="2021-08" db="EMBL/GenBank/DDBJ databases">
        <title>Comparative analyses of Brucepasteria parasyntrophica and Teretinema zuelzerae.</title>
        <authorList>
            <person name="Song Y."/>
            <person name="Brune A."/>
        </authorList>
    </citation>
    <scope>NUCLEOTIDE SEQUENCE</scope>
    <source>
        <strain evidence="3">DSM 1903</strain>
    </source>
</reference>
<dbReference type="SUPFAM" id="SSF103039">
    <property type="entry name" value="CheC-like"/>
    <property type="match status" value="1"/>
</dbReference>
<dbReference type="GO" id="GO:0006935">
    <property type="term" value="P:chemotaxis"/>
    <property type="evidence" value="ECO:0007669"/>
    <property type="project" value="UniProtKB-KW"/>
</dbReference>
<dbReference type="Proteomes" id="UP001198163">
    <property type="component" value="Unassembled WGS sequence"/>
</dbReference>
<dbReference type="EMBL" id="JAINWA010000001">
    <property type="protein sequence ID" value="MCD1653659.1"/>
    <property type="molecule type" value="Genomic_DNA"/>
</dbReference>
<keyword evidence="1" id="KW-0145">Chemotaxis</keyword>
<evidence type="ECO:0000259" key="2">
    <source>
        <dbReference type="Pfam" id="PF13690"/>
    </source>
</evidence>
<feature type="domain" description="Chemotaxis phosphatase CheX-like" evidence="2">
    <location>
        <begin position="53"/>
        <end position="129"/>
    </location>
</feature>
<dbReference type="AlphaFoldDB" id="A0AAE3EHL7"/>
<gene>
    <name evidence="3" type="ORF">K7J14_02965</name>
</gene>
<dbReference type="RefSeq" id="WP_230752913.1">
    <property type="nucleotide sequence ID" value="NZ_JAINWA010000001.1"/>
</dbReference>
<protein>
    <recommendedName>
        <fullName evidence="2">Chemotaxis phosphatase CheX-like domain-containing protein</fullName>
    </recommendedName>
</protein>
<proteinExistence type="predicted"/>